<organism evidence="3 4">
    <name type="scientific">Roseibium denhamense</name>
    <dbReference type="NCBI Taxonomy" id="76305"/>
    <lineage>
        <taxon>Bacteria</taxon>
        <taxon>Pseudomonadati</taxon>
        <taxon>Pseudomonadota</taxon>
        <taxon>Alphaproteobacteria</taxon>
        <taxon>Hyphomicrobiales</taxon>
        <taxon>Stappiaceae</taxon>
        <taxon>Roseibium</taxon>
    </lineage>
</organism>
<dbReference type="InterPro" id="IPR042100">
    <property type="entry name" value="Bug_dom1"/>
</dbReference>
<dbReference type="RefSeq" id="WP_196220641.1">
    <property type="nucleotide sequence ID" value="NZ_BAAAEA010000004.1"/>
</dbReference>
<keyword evidence="2" id="KW-0732">Signal</keyword>
<dbReference type="PANTHER" id="PTHR42928:SF5">
    <property type="entry name" value="BLR1237 PROTEIN"/>
    <property type="match status" value="1"/>
</dbReference>
<feature type="signal peptide" evidence="2">
    <location>
        <begin position="1"/>
        <end position="20"/>
    </location>
</feature>
<dbReference type="Gene3D" id="3.40.190.10">
    <property type="entry name" value="Periplasmic binding protein-like II"/>
    <property type="match status" value="1"/>
</dbReference>
<protein>
    <submittedName>
        <fullName evidence="3">Tripartite-type tricarboxylate transporter, receptor component TctC</fullName>
    </submittedName>
</protein>
<dbReference type="Pfam" id="PF03401">
    <property type="entry name" value="TctC"/>
    <property type="match status" value="1"/>
</dbReference>
<evidence type="ECO:0000313" key="4">
    <source>
        <dbReference type="Proteomes" id="UP001157914"/>
    </source>
</evidence>
<dbReference type="Proteomes" id="UP001157914">
    <property type="component" value="Unassembled WGS sequence"/>
</dbReference>
<dbReference type="EMBL" id="FXTT01000004">
    <property type="protein sequence ID" value="SMP29855.1"/>
    <property type="molecule type" value="Genomic_DNA"/>
</dbReference>
<feature type="chain" id="PRO_5047507656" evidence="2">
    <location>
        <begin position="21"/>
        <end position="313"/>
    </location>
</feature>
<name>A0ABY1PAW7_9HYPH</name>
<dbReference type="PANTHER" id="PTHR42928">
    <property type="entry name" value="TRICARBOXYLATE-BINDING PROTEIN"/>
    <property type="match status" value="1"/>
</dbReference>
<gene>
    <name evidence="3" type="ORF">SAMN06265374_3150</name>
</gene>
<evidence type="ECO:0000313" key="3">
    <source>
        <dbReference type="EMBL" id="SMP29855.1"/>
    </source>
</evidence>
<proteinExistence type="inferred from homology"/>
<comment type="similarity">
    <text evidence="1">Belongs to the UPF0065 (bug) family.</text>
</comment>
<evidence type="ECO:0000256" key="1">
    <source>
        <dbReference type="ARBA" id="ARBA00006987"/>
    </source>
</evidence>
<reference evidence="3 4" key="1">
    <citation type="submission" date="2017-05" db="EMBL/GenBank/DDBJ databases">
        <authorList>
            <person name="Varghese N."/>
            <person name="Submissions S."/>
        </authorList>
    </citation>
    <scope>NUCLEOTIDE SEQUENCE [LARGE SCALE GENOMIC DNA]</scope>
    <source>
        <strain evidence="3 4">DSM 15949</strain>
    </source>
</reference>
<dbReference type="InterPro" id="IPR005064">
    <property type="entry name" value="BUG"/>
</dbReference>
<evidence type="ECO:0000256" key="2">
    <source>
        <dbReference type="SAM" id="SignalP"/>
    </source>
</evidence>
<keyword evidence="4" id="KW-1185">Reference proteome</keyword>
<dbReference type="Gene3D" id="3.40.190.150">
    <property type="entry name" value="Bordetella uptake gene, domain 1"/>
    <property type="match status" value="1"/>
</dbReference>
<accession>A0ABY1PAW7</accession>
<sequence>MKILAATAAVAALLTGAAQADWAPSGPIDFVIGFAAGGGTDTLARLIAEDIQAQQGWTVVPKNAEGGGGAVMAREVMAAEPDGQTIGFGITDTFAYGMLASRDPGYGADDFTYLATIAGTQMAVVAKADRGWTTMTDVFEAMRGGESISFGTMTPRLADGAYYIGLQNDVEFNIVSSYKGGRAVLNAINADDVDIGWVAGPQAGGVAAGDLVNLVNGEDIPLSVSPDAQSLSDIGVEYFFGATFLAMAPAGLPDDAREALTEAIVAAIRTEGTKSNAFIERVFVLKVAAGPDAAAYVAKEAADAEALLDATSQ</sequence>
<keyword evidence="3" id="KW-0675">Receptor</keyword>
<comment type="caution">
    <text evidence="3">The sequence shown here is derived from an EMBL/GenBank/DDBJ whole genome shotgun (WGS) entry which is preliminary data.</text>
</comment>